<accession>A0A2H0W290</accession>
<evidence type="ECO:0000256" key="6">
    <source>
        <dbReference type="HAMAP-Rule" id="MF_01365"/>
    </source>
</evidence>
<dbReference type="HAMAP" id="MF_01365_B">
    <property type="entry name" value="Ribosomal_uL6_B"/>
    <property type="match status" value="1"/>
</dbReference>
<dbReference type="Proteomes" id="UP000230935">
    <property type="component" value="Unassembled WGS sequence"/>
</dbReference>
<comment type="caution">
    <text evidence="10">The sequence shown here is derived from an EMBL/GenBank/DDBJ whole genome shotgun (WGS) entry which is preliminary data.</text>
</comment>
<evidence type="ECO:0000256" key="4">
    <source>
        <dbReference type="ARBA" id="ARBA00022980"/>
    </source>
</evidence>
<evidence type="ECO:0000313" key="11">
    <source>
        <dbReference type="Proteomes" id="UP000230935"/>
    </source>
</evidence>
<dbReference type="PIRSF" id="PIRSF002162">
    <property type="entry name" value="Ribosomal_L6"/>
    <property type="match status" value="1"/>
</dbReference>
<name>A0A2H0W290_9BACT</name>
<dbReference type="EMBL" id="PEZZ01000007">
    <property type="protein sequence ID" value="PIS05417.1"/>
    <property type="molecule type" value="Genomic_DNA"/>
</dbReference>
<dbReference type="FunFam" id="3.90.930.12:FF:000002">
    <property type="entry name" value="50S ribosomal protein L6"/>
    <property type="match status" value="1"/>
</dbReference>
<dbReference type="NCBIfam" id="TIGR03654">
    <property type="entry name" value="L6_bact"/>
    <property type="match status" value="1"/>
</dbReference>
<comment type="function">
    <text evidence="6 8">This protein binds to the 23S rRNA, and is important in its secondary structure. It is located near the subunit interface in the base of the L7/L12 stalk, and near the tRNA binding site of the peptidyltransferase center.</text>
</comment>
<dbReference type="InterPro" id="IPR020040">
    <property type="entry name" value="Ribosomal_uL6_a/b-dom"/>
</dbReference>
<feature type="domain" description="Large ribosomal subunit protein uL6 alpha-beta" evidence="9">
    <location>
        <begin position="11"/>
        <end position="83"/>
    </location>
</feature>
<evidence type="ECO:0000256" key="7">
    <source>
        <dbReference type="RuleBase" id="RU003869"/>
    </source>
</evidence>
<dbReference type="Gene3D" id="3.90.930.12">
    <property type="entry name" value="Ribosomal protein L6, alpha-beta domain"/>
    <property type="match status" value="2"/>
</dbReference>
<keyword evidence="4 6" id="KW-0689">Ribosomal protein</keyword>
<evidence type="ECO:0000313" key="10">
    <source>
        <dbReference type="EMBL" id="PIS05417.1"/>
    </source>
</evidence>
<gene>
    <name evidence="6" type="primary">rplF</name>
    <name evidence="10" type="ORF">COT81_01400</name>
</gene>
<dbReference type="FunFam" id="3.90.930.12:FF:000001">
    <property type="entry name" value="50S ribosomal protein L6"/>
    <property type="match status" value="1"/>
</dbReference>
<keyword evidence="3 6" id="KW-0694">RNA-binding</keyword>
<proteinExistence type="inferred from homology"/>
<keyword evidence="2 6" id="KW-0699">rRNA-binding</keyword>
<reference evidence="11" key="1">
    <citation type="submission" date="2017-09" db="EMBL/GenBank/DDBJ databases">
        <title>Depth-based differentiation of microbial function through sediment-hosted aquifers and enrichment of novel symbionts in the deep terrestrial subsurface.</title>
        <authorList>
            <person name="Probst A.J."/>
            <person name="Ladd B."/>
            <person name="Jarett J.K."/>
            <person name="Geller-Mcgrath D.E."/>
            <person name="Sieber C.M.K."/>
            <person name="Emerson J.B."/>
            <person name="Anantharaman K."/>
            <person name="Thomas B.C."/>
            <person name="Malmstrom R."/>
            <person name="Stieglmeier M."/>
            <person name="Klingl A."/>
            <person name="Woyke T."/>
            <person name="Ryan C.M."/>
            <person name="Banfield J.F."/>
        </authorList>
    </citation>
    <scope>NUCLEOTIDE SEQUENCE [LARGE SCALE GENOMIC DNA]</scope>
</reference>
<dbReference type="GO" id="GO:0003735">
    <property type="term" value="F:structural constituent of ribosome"/>
    <property type="evidence" value="ECO:0007669"/>
    <property type="project" value="UniProtKB-UniRule"/>
</dbReference>
<dbReference type="GO" id="GO:0022625">
    <property type="term" value="C:cytosolic large ribosomal subunit"/>
    <property type="evidence" value="ECO:0007669"/>
    <property type="project" value="UniProtKB-UniRule"/>
</dbReference>
<keyword evidence="5 6" id="KW-0687">Ribonucleoprotein</keyword>
<dbReference type="PRINTS" id="PR00059">
    <property type="entry name" value="RIBOSOMALL6"/>
</dbReference>
<evidence type="ECO:0000256" key="3">
    <source>
        <dbReference type="ARBA" id="ARBA00022884"/>
    </source>
</evidence>
<dbReference type="InterPro" id="IPR036789">
    <property type="entry name" value="Ribosomal_uL6-like_a/b-dom_sf"/>
</dbReference>
<dbReference type="Pfam" id="PF00347">
    <property type="entry name" value="Ribosomal_L6"/>
    <property type="match status" value="2"/>
</dbReference>
<dbReference type="SUPFAM" id="SSF56053">
    <property type="entry name" value="Ribosomal protein L6"/>
    <property type="match status" value="2"/>
</dbReference>
<comment type="subunit">
    <text evidence="6">Part of the 50S ribosomal subunit.</text>
</comment>
<dbReference type="GO" id="GO:0019843">
    <property type="term" value="F:rRNA binding"/>
    <property type="evidence" value="ECO:0007669"/>
    <property type="project" value="UniProtKB-UniRule"/>
</dbReference>
<evidence type="ECO:0000256" key="1">
    <source>
        <dbReference type="ARBA" id="ARBA00009356"/>
    </source>
</evidence>
<protein>
    <recommendedName>
        <fullName evidence="6">Large ribosomal subunit protein uL6</fullName>
    </recommendedName>
</protein>
<dbReference type="AlphaFoldDB" id="A0A2H0W290"/>
<organism evidence="10 11">
    <name type="scientific">Candidatus Buchananbacteria bacterium CG10_big_fil_rev_8_21_14_0_10_42_9</name>
    <dbReference type="NCBI Taxonomy" id="1974526"/>
    <lineage>
        <taxon>Bacteria</taxon>
        <taxon>Candidatus Buchananiibacteriota</taxon>
    </lineage>
</organism>
<evidence type="ECO:0000256" key="8">
    <source>
        <dbReference type="RuleBase" id="RU003870"/>
    </source>
</evidence>
<dbReference type="PANTHER" id="PTHR11655:SF14">
    <property type="entry name" value="LARGE RIBOSOMAL SUBUNIT PROTEIN UL6M"/>
    <property type="match status" value="1"/>
</dbReference>
<comment type="similarity">
    <text evidence="1 6 7">Belongs to the universal ribosomal protein uL6 family.</text>
</comment>
<dbReference type="InterPro" id="IPR000702">
    <property type="entry name" value="Ribosomal_uL6-like"/>
</dbReference>
<evidence type="ECO:0000259" key="9">
    <source>
        <dbReference type="Pfam" id="PF00347"/>
    </source>
</evidence>
<dbReference type="InterPro" id="IPR002358">
    <property type="entry name" value="Ribosomal_uL6_CS"/>
</dbReference>
<dbReference type="PROSITE" id="PS00525">
    <property type="entry name" value="RIBOSOMAL_L6_1"/>
    <property type="match status" value="1"/>
</dbReference>
<evidence type="ECO:0000256" key="5">
    <source>
        <dbReference type="ARBA" id="ARBA00023274"/>
    </source>
</evidence>
<dbReference type="InterPro" id="IPR019906">
    <property type="entry name" value="Ribosomal_uL6_bac-type"/>
</dbReference>
<sequence length="182" mass="19387">MSRVGKEPIVIPAGVTVTVSDKEVKVKGPKGELSERLPANITVAQADGALTVAIKNEGDKMQRSLWGTIRAILSNLITGVTEGFSKQLEFSGVGYKAQVNGSTLVLNVGFSHPVEYQLADGVTATVEKNLITISGIDKQLVGQVAAEIRKIRKPEPYKGKGIKYVDETIRRKAGKAAAGKSE</sequence>
<dbReference type="GO" id="GO:0002181">
    <property type="term" value="P:cytoplasmic translation"/>
    <property type="evidence" value="ECO:0007669"/>
    <property type="project" value="TreeGrafter"/>
</dbReference>
<feature type="domain" description="Large ribosomal subunit protein uL6 alpha-beta" evidence="9">
    <location>
        <begin position="92"/>
        <end position="164"/>
    </location>
</feature>
<dbReference type="PANTHER" id="PTHR11655">
    <property type="entry name" value="60S/50S RIBOSOMAL PROTEIN L6/L9"/>
    <property type="match status" value="1"/>
</dbReference>
<evidence type="ECO:0000256" key="2">
    <source>
        <dbReference type="ARBA" id="ARBA00022730"/>
    </source>
</evidence>